<reference evidence="1 2" key="1">
    <citation type="submission" date="2024-06" db="EMBL/GenBank/DDBJ databases">
        <title>Genomics of switchgrass bacterial isolates.</title>
        <authorList>
            <person name="Shade A."/>
        </authorList>
    </citation>
    <scope>NUCLEOTIDE SEQUENCE [LARGE SCALE GENOMIC DNA]</scope>
    <source>
        <strain evidence="1 2">PvP084</strain>
    </source>
</reference>
<name>A0ABV2NUF3_9HYPH</name>
<organism evidence="1 2">
    <name type="scientific">Methylobacterium radiotolerans</name>
    <dbReference type="NCBI Taxonomy" id="31998"/>
    <lineage>
        <taxon>Bacteria</taxon>
        <taxon>Pseudomonadati</taxon>
        <taxon>Pseudomonadota</taxon>
        <taxon>Alphaproteobacteria</taxon>
        <taxon>Hyphomicrobiales</taxon>
        <taxon>Methylobacteriaceae</taxon>
        <taxon>Methylobacterium</taxon>
    </lineage>
</organism>
<comment type="caution">
    <text evidence="1">The sequence shown here is derived from an EMBL/GenBank/DDBJ whole genome shotgun (WGS) entry which is preliminary data.</text>
</comment>
<dbReference type="RefSeq" id="WP_209651148.1">
    <property type="nucleotide sequence ID" value="NZ_JBEPNV010000005.1"/>
</dbReference>
<sequence>MATMECRLRIRQRWWVRPYIALARFNASLGIPVDPDRLVETILKHGISYELV</sequence>
<keyword evidence="2" id="KW-1185">Reference proteome</keyword>
<evidence type="ECO:0000313" key="2">
    <source>
        <dbReference type="Proteomes" id="UP001549119"/>
    </source>
</evidence>
<dbReference type="Proteomes" id="UP001549119">
    <property type="component" value="Unassembled WGS sequence"/>
</dbReference>
<protein>
    <submittedName>
        <fullName evidence="1">Uncharacterized protein</fullName>
    </submittedName>
</protein>
<proteinExistence type="predicted"/>
<dbReference type="EMBL" id="JBEPNW010000008">
    <property type="protein sequence ID" value="MET3870033.1"/>
    <property type="molecule type" value="Genomic_DNA"/>
</dbReference>
<gene>
    <name evidence="1" type="ORF">ABIC20_007418</name>
</gene>
<accession>A0ABV2NUF3</accession>
<evidence type="ECO:0000313" key="1">
    <source>
        <dbReference type="EMBL" id="MET3870033.1"/>
    </source>
</evidence>